<gene>
    <name evidence="2" type="ORF">MKQ68_02815</name>
</gene>
<proteinExistence type="predicted"/>
<evidence type="ECO:0000313" key="3">
    <source>
        <dbReference type="Proteomes" id="UP001162741"/>
    </source>
</evidence>
<protein>
    <recommendedName>
        <fullName evidence="4">Lipocalin-like domain-containing protein</fullName>
    </recommendedName>
</protein>
<evidence type="ECO:0000313" key="2">
    <source>
        <dbReference type="EMBL" id="UYQ94021.1"/>
    </source>
</evidence>
<reference evidence="2" key="1">
    <citation type="submission" date="2022-10" db="EMBL/GenBank/DDBJ databases">
        <title>Chitinophaga sp. nov., isolated from soil.</title>
        <authorList>
            <person name="Jeon C.O."/>
        </authorList>
    </citation>
    <scope>NUCLEOTIDE SEQUENCE</scope>
    <source>
        <strain evidence="2">R8</strain>
    </source>
</reference>
<evidence type="ECO:0000256" key="1">
    <source>
        <dbReference type="SAM" id="SignalP"/>
    </source>
</evidence>
<organism evidence="2 3">
    <name type="scientific">Chitinophaga horti</name>
    <dbReference type="NCBI Taxonomy" id="2920382"/>
    <lineage>
        <taxon>Bacteria</taxon>
        <taxon>Pseudomonadati</taxon>
        <taxon>Bacteroidota</taxon>
        <taxon>Chitinophagia</taxon>
        <taxon>Chitinophagales</taxon>
        <taxon>Chitinophagaceae</taxon>
        <taxon>Chitinophaga</taxon>
    </lineage>
</organism>
<dbReference type="Proteomes" id="UP001162741">
    <property type="component" value="Chromosome"/>
</dbReference>
<evidence type="ECO:0008006" key="4">
    <source>
        <dbReference type="Google" id="ProtNLM"/>
    </source>
</evidence>
<accession>A0ABY6J3R4</accession>
<dbReference type="PROSITE" id="PS51257">
    <property type="entry name" value="PROKAR_LIPOPROTEIN"/>
    <property type="match status" value="1"/>
</dbReference>
<dbReference type="EMBL" id="CP107006">
    <property type="protein sequence ID" value="UYQ94021.1"/>
    <property type="molecule type" value="Genomic_DNA"/>
</dbReference>
<keyword evidence="3" id="KW-1185">Reference proteome</keyword>
<feature type="signal peptide" evidence="1">
    <location>
        <begin position="1"/>
        <end position="18"/>
    </location>
</feature>
<keyword evidence="1" id="KW-0732">Signal</keyword>
<sequence length="150" mass="16572">MNKLKLAMPLALALFAFACDKEKDAKPKTTEEKLIGKWSYHSITSDKPFIWEDGGTATTDGMANMAACIKDNYLELKADNVMQENEGPTKCDPDDDQIYAGEWSLDGTEIVIDEEVYKLISVDGSTLKVSTTGEVEDVGEVTVTLTLKRR</sequence>
<feature type="chain" id="PRO_5046054562" description="Lipocalin-like domain-containing protein" evidence="1">
    <location>
        <begin position="19"/>
        <end position="150"/>
    </location>
</feature>
<dbReference type="RefSeq" id="WP_244845267.1">
    <property type="nucleotide sequence ID" value="NZ_CP107006.1"/>
</dbReference>
<name>A0ABY6J3R4_9BACT</name>